<feature type="region of interest" description="Disordered" evidence="1">
    <location>
        <begin position="14"/>
        <end position="37"/>
    </location>
</feature>
<protein>
    <recommendedName>
        <fullName evidence="4">Ribosomal protein S12</fullName>
    </recommendedName>
</protein>
<proteinExistence type="predicted"/>
<sequence length="67" mass="7610">MTIFIPRLQAALRKDSSRALRKPRKQSGNLRNLSQGGQPCKVPLMRVCRISQVYPTFLRPGNLWAST</sequence>
<organism evidence="2 3">
    <name type="scientific">Riccia fluitans</name>
    <dbReference type="NCBI Taxonomy" id="41844"/>
    <lineage>
        <taxon>Eukaryota</taxon>
        <taxon>Viridiplantae</taxon>
        <taxon>Streptophyta</taxon>
        <taxon>Embryophyta</taxon>
        <taxon>Marchantiophyta</taxon>
        <taxon>Marchantiopsida</taxon>
        <taxon>Marchantiidae</taxon>
        <taxon>Marchantiales</taxon>
        <taxon>Ricciaceae</taxon>
        <taxon>Riccia</taxon>
    </lineage>
</organism>
<gene>
    <name evidence="2" type="ORF">R1flu_007912</name>
</gene>
<reference evidence="2 3" key="1">
    <citation type="submission" date="2024-09" db="EMBL/GenBank/DDBJ databases">
        <title>Chromosome-scale assembly of Riccia fluitans.</title>
        <authorList>
            <person name="Paukszto L."/>
            <person name="Sawicki J."/>
            <person name="Karawczyk K."/>
            <person name="Piernik-Szablinska J."/>
            <person name="Szczecinska M."/>
            <person name="Mazdziarz M."/>
        </authorList>
    </citation>
    <scope>NUCLEOTIDE SEQUENCE [LARGE SCALE GENOMIC DNA]</scope>
    <source>
        <strain evidence="2">Rf_01</strain>
        <tissue evidence="2">Aerial parts of the thallus</tissue>
    </source>
</reference>
<evidence type="ECO:0000313" key="3">
    <source>
        <dbReference type="Proteomes" id="UP001605036"/>
    </source>
</evidence>
<name>A0ABD1Z0E5_9MARC</name>
<evidence type="ECO:0000313" key="2">
    <source>
        <dbReference type="EMBL" id="KAL2636433.1"/>
    </source>
</evidence>
<accession>A0ABD1Z0E5</accession>
<evidence type="ECO:0000256" key="1">
    <source>
        <dbReference type="SAM" id="MobiDB-lite"/>
    </source>
</evidence>
<dbReference type="AlphaFoldDB" id="A0ABD1Z0E5"/>
<evidence type="ECO:0008006" key="4">
    <source>
        <dbReference type="Google" id="ProtNLM"/>
    </source>
</evidence>
<feature type="compositionally biased region" description="Polar residues" evidence="1">
    <location>
        <begin position="26"/>
        <end position="37"/>
    </location>
</feature>
<dbReference type="EMBL" id="JBHFFA010000003">
    <property type="protein sequence ID" value="KAL2636433.1"/>
    <property type="molecule type" value="Genomic_DNA"/>
</dbReference>
<comment type="caution">
    <text evidence="2">The sequence shown here is derived from an EMBL/GenBank/DDBJ whole genome shotgun (WGS) entry which is preliminary data.</text>
</comment>
<dbReference type="Proteomes" id="UP001605036">
    <property type="component" value="Unassembled WGS sequence"/>
</dbReference>
<keyword evidence="3" id="KW-1185">Reference proteome</keyword>